<dbReference type="EMBL" id="MU393440">
    <property type="protein sequence ID" value="KAI4868141.1"/>
    <property type="molecule type" value="Genomic_DNA"/>
</dbReference>
<dbReference type="Proteomes" id="UP001497700">
    <property type="component" value="Unassembled WGS sequence"/>
</dbReference>
<proteinExistence type="predicted"/>
<comment type="caution">
    <text evidence="1">The sequence shown here is derived from an EMBL/GenBank/DDBJ whole genome shotgun (WGS) entry which is preliminary data.</text>
</comment>
<gene>
    <name evidence="1" type="ORF">F4820DRAFT_410917</name>
</gene>
<evidence type="ECO:0000313" key="2">
    <source>
        <dbReference type="Proteomes" id="UP001497700"/>
    </source>
</evidence>
<evidence type="ECO:0000313" key="1">
    <source>
        <dbReference type="EMBL" id="KAI4868141.1"/>
    </source>
</evidence>
<accession>A0ACB9Z9A9</accession>
<sequence length="930" mass="105942">MALLHSFRSSASSELSEDFSSLESIPDGTTMEYSDDQIGLLYQIVTRAEAILSELSPSSRLPTLALFKAYDEILPEHGMDPDDDQHISKLVFLIGSVRSTNSLTGKFKILMTRMGITLHITRDDSDEISIVSDAVDHRFITAKDSYEDTPVVVNGGHVDPTVHDSVITGNAYTTRTDCDDGHSASGEVNLVDLSRIEQHLENSAVAFQKKHHSKFSSVTTLRQWHKRSSFISNLCDQFDVARQADLEEDMEIKFQAWRAIAAEMEGIPLHAIPPNIYSKRIEEITVRAYEIHTAKIVLRHWRQCAREQRRKARKIQESSDPLERVAAKAHKNLMLSRALVNWSNRLEEESEKAQMAAKAYELSLKSKALGIHNRPGVGTHTDGLREASHDASATPELARLESVSKVVPISGSVGPGVAINRADPSNVGEDVCESNPPEASGCNNLPSNDAFVNPEDEMDETTLLARRHILRMRYYEAWEKHTADNVRKVKDFETDQQEKRIAYAVSVWRSRTELASQQREGLQYNAARANYYYKAAKALDTWRQESGEKAREQDRIFQHYATRANFYYQTTKVLPAWRTENGQATQQQGVLELYANRAEYYYKATKSLPFWRRTQQIAVREEQTLASYAHRADYYYKTRGTLLAWHDHAKQKRKQKLKEAYLGTRRIVKKGMGQRCIAQWRSKLQPSLEWHDMTGAILEDVIRDREWRQSVEALDMWRGRAQERIEMALMSDATVKGKVLGRWREQSAYHQGVRIEAEEHWKEKALPRVLKNWNLGSLQIPNRPLMVANALEKKERKLLRTGFEGWYGRTADRLVPIELADGSYKSVEQVVEDAQQHGSLSQARGLFKDWKAAAKNKSERVQEEAYTPTPGRPRIFLGALERRETTTPLAPVPSRANWRASDTAMRGSLVGARSSRTGRPGRNLRVSWAQ</sequence>
<organism evidence="1 2">
    <name type="scientific">Hypoxylon rubiginosum</name>
    <dbReference type="NCBI Taxonomy" id="110542"/>
    <lineage>
        <taxon>Eukaryota</taxon>
        <taxon>Fungi</taxon>
        <taxon>Dikarya</taxon>
        <taxon>Ascomycota</taxon>
        <taxon>Pezizomycotina</taxon>
        <taxon>Sordariomycetes</taxon>
        <taxon>Xylariomycetidae</taxon>
        <taxon>Xylariales</taxon>
        <taxon>Hypoxylaceae</taxon>
        <taxon>Hypoxylon</taxon>
    </lineage>
</organism>
<keyword evidence="2" id="KW-1185">Reference proteome</keyword>
<protein>
    <submittedName>
        <fullName evidence="1">Uncharacterized protein</fullName>
    </submittedName>
</protein>
<reference evidence="1 2" key="1">
    <citation type="journal article" date="2022" name="New Phytol.">
        <title>Ecological generalism drives hyperdiversity of secondary metabolite gene clusters in xylarialean endophytes.</title>
        <authorList>
            <person name="Franco M.E.E."/>
            <person name="Wisecaver J.H."/>
            <person name="Arnold A.E."/>
            <person name="Ju Y.M."/>
            <person name="Slot J.C."/>
            <person name="Ahrendt S."/>
            <person name="Moore L.P."/>
            <person name="Eastman K.E."/>
            <person name="Scott K."/>
            <person name="Konkel Z."/>
            <person name="Mondo S.J."/>
            <person name="Kuo A."/>
            <person name="Hayes R.D."/>
            <person name="Haridas S."/>
            <person name="Andreopoulos B."/>
            <person name="Riley R."/>
            <person name="LaButti K."/>
            <person name="Pangilinan J."/>
            <person name="Lipzen A."/>
            <person name="Amirebrahimi M."/>
            <person name="Yan J."/>
            <person name="Adam C."/>
            <person name="Keymanesh K."/>
            <person name="Ng V."/>
            <person name="Louie K."/>
            <person name="Northen T."/>
            <person name="Drula E."/>
            <person name="Henrissat B."/>
            <person name="Hsieh H.M."/>
            <person name="Youens-Clark K."/>
            <person name="Lutzoni F."/>
            <person name="Miadlikowska J."/>
            <person name="Eastwood D.C."/>
            <person name="Hamelin R.C."/>
            <person name="Grigoriev I.V."/>
            <person name="U'Ren J.M."/>
        </authorList>
    </citation>
    <scope>NUCLEOTIDE SEQUENCE [LARGE SCALE GENOMIC DNA]</scope>
    <source>
        <strain evidence="1 2">CBS 119005</strain>
    </source>
</reference>
<name>A0ACB9Z9A9_9PEZI</name>